<proteinExistence type="predicted"/>
<sequence length="90" mass="10030">MLFCRSLLVACSCISSYTAAQDAQEELPNGQSSVPLFRNPWANDLVTGDYSFKLKWDVKGGRDRTETYKLGWCYALATSKDILLQLATST</sequence>
<feature type="non-terminal residue" evidence="2">
    <location>
        <position position="1"/>
    </location>
</feature>
<name>A0A5N6ZY99_9EURO</name>
<feature type="chain" id="PRO_5024822231" evidence="1">
    <location>
        <begin position="21"/>
        <end position="90"/>
    </location>
</feature>
<feature type="signal peptide" evidence="1">
    <location>
        <begin position="1"/>
        <end position="20"/>
    </location>
</feature>
<dbReference type="RefSeq" id="XP_031924957.1">
    <property type="nucleotide sequence ID" value="XM_032067868.1"/>
</dbReference>
<evidence type="ECO:0000256" key="1">
    <source>
        <dbReference type="SAM" id="SignalP"/>
    </source>
</evidence>
<organism evidence="2 3">
    <name type="scientific">Aspergillus caelatus</name>
    <dbReference type="NCBI Taxonomy" id="61420"/>
    <lineage>
        <taxon>Eukaryota</taxon>
        <taxon>Fungi</taxon>
        <taxon>Dikarya</taxon>
        <taxon>Ascomycota</taxon>
        <taxon>Pezizomycotina</taxon>
        <taxon>Eurotiomycetes</taxon>
        <taxon>Eurotiomycetidae</taxon>
        <taxon>Eurotiales</taxon>
        <taxon>Aspergillaceae</taxon>
        <taxon>Aspergillus</taxon>
        <taxon>Aspergillus subgen. Circumdati</taxon>
    </lineage>
</organism>
<dbReference type="OrthoDB" id="3541842at2759"/>
<dbReference type="AlphaFoldDB" id="A0A5N6ZY99"/>
<accession>A0A5N6ZY99</accession>
<dbReference type="Proteomes" id="UP000326268">
    <property type="component" value="Unassembled WGS sequence"/>
</dbReference>
<reference evidence="2 3" key="1">
    <citation type="submission" date="2019-04" db="EMBL/GenBank/DDBJ databases">
        <title>Friends and foes A comparative genomics studyof 23 Aspergillus species from section Flavi.</title>
        <authorList>
            <consortium name="DOE Joint Genome Institute"/>
            <person name="Kjaerbolling I."/>
            <person name="Vesth T."/>
            <person name="Frisvad J.C."/>
            <person name="Nybo J.L."/>
            <person name="Theobald S."/>
            <person name="Kildgaard S."/>
            <person name="Isbrandt T."/>
            <person name="Kuo A."/>
            <person name="Sato A."/>
            <person name="Lyhne E.K."/>
            <person name="Kogle M.E."/>
            <person name="Wiebenga A."/>
            <person name="Kun R.S."/>
            <person name="Lubbers R.J."/>
            <person name="Makela M.R."/>
            <person name="Barry K."/>
            <person name="Chovatia M."/>
            <person name="Clum A."/>
            <person name="Daum C."/>
            <person name="Haridas S."/>
            <person name="He G."/>
            <person name="LaButti K."/>
            <person name="Lipzen A."/>
            <person name="Mondo S."/>
            <person name="Riley R."/>
            <person name="Salamov A."/>
            <person name="Simmons B.A."/>
            <person name="Magnuson J.K."/>
            <person name="Henrissat B."/>
            <person name="Mortensen U.H."/>
            <person name="Larsen T.O."/>
            <person name="Devries R.P."/>
            <person name="Grigoriev I.V."/>
            <person name="Machida M."/>
            <person name="Baker S.E."/>
            <person name="Andersen M.R."/>
        </authorList>
    </citation>
    <scope>NUCLEOTIDE SEQUENCE [LARGE SCALE GENOMIC DNA]</scope>
    <source>
        <strain evidence="2 3">CBS 763.97</strain>
    </source>
</reference>
<dbReference type="GeneID" id="43652314"/>
<dbReference type="EMBL" id="ML737721">
    <property type="protein sequence ID" value="KAE8361876.1"/>
    <property type="molecule type" value="Genomic_DNA"/>
</dbReference>
<keyword evidence="3" id="KW-1185">Reference proteome</keyword>
<protein>
    <submittedName>
        <fullName evidence="2">Uncharacterized protein</fullName>
    </submittedName>
</protein>
<gene>
    <name evidence="2" type="ORF">BDV27DRAFT_132391</name>
</gene>
<keyword evidence="1" id="KW-0732">Signal</keyword>
<evidence type="ECO:0000313" key="3">
    <source>
        <dbReference type="Proteomes" id="UP000326268"/>
    </source>
</evidence>
<evidence type="ECO:0000313" key="2">
    <source>
        <dbReference type="EMBL" id="KAE8361876.1"/>
    </source>
</evidence>